<protein>
    <submittedName>
        <fullName evidence="2">Uncharacterized protein</fullName>
    </submittedName>
</protein>
<dbReference type="AlphaFoldDB" id="A0AAP0X0J7"/>
<name>A0AAP0X0J7_LIQFO</name>
<feature type="region of interest" description="Disordered" evidence="1">
    <location>
        <begin position="1"/>
        <end position="24"/>
    </location>
</feature>
<proteinExistence type="predicted"/>
<evidence type="ECO:0000313" key="2">
    <source>
        <dbReference type="EMBL" id="KAK9281213.1"/>
    </source>
</evidence>
<dbReference type="EMBL" id="JBBPBK010000007">
    <property type="protein sequence ID" value="KAK9281213.1"/>
    <property type="molecule type" value="Genomic_DNA"/>
</dbReference>
<dbReference type="Proteomes" id="UP001415857">
    <property type="component" value="Unassembled WGS sequence"/>
</dbReference>
<sequence length="97" mass="11327">MEESTFRAQIHMKHQGKQENGYRLKTPAEPLPLIQKIIRKVGIAIQIAIKTARMYRLNVVSSRKNEVLRRRYFFQRNGLISSNKRGGVWDCDTKKSP</sequence>
<reference evidence="2 3" key="1">
    <citation type="journal article" date="2024" name="Plant J.">
        <title>Genome sequences and population genomics reveal climatic adaptation and genomic divergence between two closely related sweetgum species.</title>
        <authorList>
            <person name="Xu W.Q."/>
            <person name="Ren C.Q."/>
            <person name="Zhang X.Y."/>
            <person name="Comes H.P."/>
            <person name="Liu X.H."/>
            <person name="Li Y.G."/>
            <person name="Kettle C.J."/>
            <person name="Jalonen R."/>
            <person name="Gaisberger H."/>
            <person name="Ma Y.Z."/>
            <person name="Qiu Y.X."/>
        </authorList>
    </citation>
    <scope>NUCLEOTIDE SEQUENCE [LARGE SCALE GENOMIC DNA]</scope>
    <source>
        <strain evidence="2">Hangzhou</strain>
    </source>
</reference>
<evidence type="ECO:0000256" key="1">
    <source>
        <dbReference type="SAM" id="MobiDB-lite"/>
    </source>
</evidence>
<comment type="caution">
    <text evidence="2">The sequence shown here is derived from an EMBL/GenBank/DDBJ whole genome shotgun (WGS) entry which is preliminary data.</text>
</comment>
<evidence type="ECO:0000313" key="3">
    <source>
        <dbReference type="Proteomes" id="UP001415857"/>
    </source>
</evidence>
<gene>
    <name evidence="2" type="ORF">L1049_004108</name>
</gene>
<accession>A0AAP0X0J7</accession>
<keyword evidence="3" id="KW-1185">Reference proteome</keyword>
<organism evidence="2 3">
    <name type="scientific">Liquidambar formosana</name>
    <name type="common">Formosan gum</name>
    <dbReference type="NCBI Taxonomy" id="63359"/>
    <lineage>
        <taxon>Eukaryota</taxon>
        <taxon>Viridiplantae</taxon>
        <taxon>Streptophyta</taxon>
        <taxon>Embryophyta</taxon>
        <taxon>Tracheophyta</taxon>
        <taxon>Spermatophyta</taxon>
        <taxon>Magnoliopsida</taxon>
        <taxon>eudicotyledons</taxon>
        <taxon>Gunneridae</taxon>
        <taxon>Pentapetalae</taxon>
        <taxon>Saxifragales</taxon>
        <taxon>Altingiaceae</taxon>
        <taxon>Liquidambar</taxon>
    </lineage>
</organism>